<feature type="region of interest" description="Disordered" evidence="8">
    <location>
        <begin position="401"/>
        <end position="614"/>
    </location>
</feature>
<evidence type="ECO:0000256" key="4">
    <source>
        <dbReference type="ARBA" id="ARBA00023015"/>
    </source>
</evidence>
<evidence type="ECO:0000256" key="2">
    <source>
        <dbReference type="ARBA" id="ARBA00008081"/>
    </source>
</evidence>
<reference evidence="10" key="1">
    <citation type="submission" date="2021-01" db="EMBL/GenBank/DDBJ databases">
        <title>A chromosome-scale assembly of European eel, Anguilla anguilla.</title>
        <authorList>
            <person name="Henkel C."/>
            <person name="Jong-Raadsen S.A."/>
            <person name="Dufour S."/>
            <person name="Weltzien F.-A."/>
            <person name="Palstra A.P."/>
            <person name="Pelster B."/>
            <person name="Spaink H.P."/>
            <person name="Van Den Thillart G.E."/>
            <person name="Jansen H."/>
            <person name="Zahm M."/>
            <person name="Klopp C."/>
            <person name="Cedric C."/>
            <person name="Louis A."/>
            <person name="Berthelot C."/>
            <person name="Parey E."/>
            <person name="Roest Crollius H."/>
            <person name="Montfort J."/>
            <person name="Robinson-Rechavi M."/>
            <person name="Bucao C."/>
            <person name="Bouchez O."/>
            <person name="Gislard M."/>
            <person name="Lluch J."/>
            <person name="Milhes M."/>
            <person name="Lampietro C."/>
            <person name="Lopez Roques C."/>
            <person name="Donnadieu C."/>
            <person name="Braasch I."/>
            <person name="Desvignes T."/>
            <person name="Postlethwait J."/>
            <person name="Bobe J."/>
            <person name="Guiguen Y."/>
            <person name="Dirks R."/>
        </authorList>
    </citation>
    <scope>NUCLEOTIDE SEQUENCE</scope>
    <source>
        <strain evidence="10">Tag_6206</strain>
        <tissue evidence="10">Liver</tissue>
    </source>
</reference>
<feature type="domain" description="Neurogenic mastermind-like N-terminal" evidence="9">
    <location>
        <begin position="43"/>
        <end position="103"/>
    </location>
</feature>
<dbReference type="PANTHER" id="PTHR15692:SF9">
    <property type="entry name" value="MASTERMIND-LIKE PROTEIN 2"/>
    <property type="match status" value="1"/>
</dbReference>
<keyword evidence="6" id="KW-0804">Transcription</keyword>
<feature type="compositionally biased region" description="Polar residues" evidence="8">
    <location>
        <begin position="360"/>
        <end position="372"/>
    </location>
</feature>
<proteinExistence type="inferred from homology"/>
<dbReference type="GO" id="GO:0003713">
    <property type="term" value="F:transcription coactivator activity"/>
    <property type="evidence" value="ECO:0007669"/>
    <property type="project" value="InterPro"/>
</dbReference>
<comment type="subcellular location">
    <subcellularLocation>
        <location evidence="1">Nucleus speckle</location>
    </subcellularLocation>
</comment>
<organism evidence="10 11">
    <name type="scientific">Anguilla anguilla</name>
    <name type="common">European freshwater eel</name>
    <name type="synonym">Muraena anguilla</name>
    <dbReference type="NCBI Taxonomy" id="7936"/>
    <lineage>
        <taxon>Eukaryota</taxon>
        <taxon>Metazoa</taxon>
        <taxon>Chordata</taxon>
        <taxon>Craniata</taxon>
        <taxon>Vertebrata</taxon>
        <taxon>Euteleostomi</taxon>
        <taxon>Actinopterygii</taxon>
        <taxon>Neopterygii</taxon>
        <taxon>Teleostei</taxon>
        <taxon>Anguilliformes</taxon>
        <taxon>Anguillidae</taxon>
        <taxon>Anguilla</taxon>
    </lineage>
</organism>
<feature type="region of interest" description="Disordered" evidence="8">
    <location>
        <begin position="65"/>
        <end position="84"/>
    </location>
</feature>
<evidence type="ECO:0000256" key="6">
    <source>
        <dbReference type="ARBA" id="ARBA00023163"/>
    </source>
</evidence>
<keyword evidence="4" id="KW-0805">Transcription regulation</keyword>
<dbReference type="AlphaFoldDB" id="A0A9D3LX82"/>
<name>A0A9D3LX82_ANGAN</name>
<dbReference type="SMART" id="SM01275">
    <property type="entry name" value="MamL-1"/>
    <property type="match status" value="1"/>
</dbReference>
<evidence type="ECO:0000256" key="7">
    <source>
        <dbReference type="ARBA" id="ARBA00023242"/>
    </source>
</evidence>
<feature type="region of interest" description="Disordered" evidence="8">
    <location>
        <begin position="628"/>
        <end position="650"/>
    </location>
</feature>
<accession>A0A9D3LX82</accession>
<feature type="region of interest" description="Disordered" evidence="8">
    <location>
        <begin position="360"/>
        <end position="382"/>
    </location>
</feature>
<dbReference type="InterPro" id="IPR046370">
    <property type="entry name" value="MAML_N_sf"/>
</dbReference>
<feature type="compositionally biased region" description="Polar residues" evidence="8">
    <location>
        <begin position="154"/>
        <end position="168"/>
    </location>
</feature>
<evidence type="ECO:0000256" key="1">
    <source>
        <dbReference type="ARBA" id="ARBA00004324"/>
    </source>
</evidence>
<dbReference type="InterPro" id="IPR019082">
    <property type="entry name" value="Mastermind-like_N"/>
</dbReference>
<comment type="similarity">
    <text evidence="2">Belongs to the mastermind family.</text>
</comment>
<gene>
    <name evidence="10" type="ORF">ANANG_G00239310</name>
</gene>
<evidence type="ECO:0000313" key="10">
    <source>
        <dbReference type="EMBL" id="KAG5837444.1"/>
    </source>
</evidence>
<dbReference type="PANTHER" id="PTHR15692">
    <property type="entry name" value="MASTERMIND-LIKE"/>
    <property type="match status" value="1"/>
</dbReference>
<keyword evidence="11" id="KW-1185">Reference proteome</keyword>
<feature type="region of interest" description="Disordered" evidence="8">
    <location>
        <begin position="94"/>
        <end position="168"/>
    </location>
</feature>
<keyword evidence="7" id="KW-0539">Nucleus</keyword>
<sequence>MGDTALPQPSAGGFVPMLGVGMVGSMPGAVSGPIPAPRGSAVPQLHNAIVERLRARIELCRKHHSTCESRYQRGQAENSDREHESTLHLLNIVHQGPGNRKTKGNRGAAQQPPEYNNRINGELKSQNSSEGDSKQSTRIALQGSLRRKIEGQPQGYTPKQNGLSTSPFGSDFKRLRMEGGVSGHGGCAFSNGQPHQALQGAMATGHALQAKEGNLMAHSTQGDRFAQTLREMKKEPGEVLHSCGRLSSTGAGASVFDFKDEGGGQLDPELQDLFDELTKSVPSLDDLEFDKILKQEDNDAFHLELGRPASAGGGKPGCPQLHKVVKSEYSPPGFCQSSGTLQQLRPASAGPAFSLANASPVSGAPKTTSGGASRSLAPWQEVSHAEQLKQMAANQLPASLMHHPHHHQQSQARTAANWSPAMAAAHPPGSFGQEKVPSPVSIHPSLNSQAKGMNHCLFKPNGHGPARVDMSGLSKPMLHFSPKAHSAGGPQVARAAGPQGKQQPPPPPPSQQQQPGPGQNQPRTSPNFPNPMLPVPTSPCLQPKSQPLKMPPNSHGPGLHFTLAQQRQNPPGPHLSTVSTFLNIPTLGQPQQQPPPPNGQQKAGPSAQPVHRPMTQSQKIINDADKISTQDQLSRHLTRPPPDYKQPRRNVATAPQTNLYTGGLPLCISSSQSLTSTLTNQNALLTSSCQLATGQPPKMAPPPSDRRFVTGPDPQNGGYGQTAVNQLQPRCPQNQIGLNPNKPRFSGPGNPGNAFGAGAMVTAQHIRPAAPQEVSRFPGPRLGSVMTGSTMGGPTSWAPGPKDSLALDVRRYPGALPPHPGGKADMAAHKFSQRPPLAVPNQVAPDIGLLPPGQTLNGQASGAGRDPVSRLGQPRIPPLPAVPTLNPGPPLQQTPSGNFSSPPAGHNARPYQSGNTGTLTFDFLQEGDNTVPGINTDSDFIDSLLKSGPSNDDWMKDINLDEILGSQS</sequence>
<protein>
    <recommendedName>
        <fullName evidence="9">Neurogenic mastermind-like N-terminal domain-containing protein</fullName>
    </recommendedName>
</protein>
<dbReference type="GO" id="GO:0007221">
    <property type="term" value="P:positive regulation of transcription of Notch receptor target"/>
    <property type="evidence" value="ECO:0007669"/>
    <property type="project" value="InterPro"/>
</dbReference>
<feature type="compositionally biased region" description="Low complexity" evidence="8">
    <location>
        <begin position="511"/>
        <end position="522"/>
    </location>
</feature>
<keyword evidence="3" id="KW-0914">Notch signaling pathway</keyword>
<dbReference type="GO" id="GO:0016607">
    <property type="term" value="C:nuclear speck"/>
    <property type="evidence" value="ECO:0007669"/>
    <property type="project" value="UniProtKB-SubCell"/>
</dbReference>
<dbReference type="Proteomes" id="UP001044222">
    <property type="component" value="Chromosome 13"/>
</dbReference>
<feature type="compositionally biased region" description="Polar residues" evidence="8">
    <location>
        <begin position="113"/>
        <end position="139"/>
    </location>
</feature>
<dbReference type="InterPro" id="IPR046369">
    <property type="entry name" value="MAML1-3"/>
</dbReference>
<dbReference type="Gene3D" id="6.10.250.970">
    <property type="match status" value="1"/>
</dbReference>
<feature type="compositionally biased region" description="Pro residues" evidence="8">
    <location>
        <begin position="875"/>
        <end position="892"/>
    </location>
</feature>
<dbReference type="Pfam" id="PF09596">
    <property type="entry name" value="MamL-1"/>
    <property type="match status" value="1"/>
</dbReference>
<evidence type="ECO:0000313" key="11">
    <source>
        <dbReference type="Proteomes" id="UP001044222"/>
    </source>
</evidence>
<evidence type="ECO:0000259" key="9">
    <source>
        <dbReference type="SMART" id="SM01275"/>
    </source>
</evidence>
<feature type="region of interest" description="Disordered" evidence="8">
    <location>
        <begin position="851"/>
        <end position="920"/>
    </location>
</feature>
<evidence type="ECO:0000256" key="5">
    <source>
        <dbReference type="ARBA" id="ARBA00023159"/>
    </source>
</evidence>
<evidence type="ECO:0000256" key="3">
    <source>
        <dbReference type="ARBA" id="ARBA00022976"/>
    </source>
</evidence>
<evidence type="ECO:0000256" key="8">
    <source>
        <dbReference type="SAM" id="MobiDB-lite"/>
    </source>
</evidence>
<feature type="compositionally biased region" description="Polar residues" evidence="8">
    <location>
        <begin position="910"/>
        <end position="919"/>
    </location>
</feature>
<feature type="compositionally biased region" description="Pro residues" evidence="8">
    <location>
        <begin position="528"/>
        <end position="537"/>
    </location>
</feature>
<comment type="caution">
    <text evidence="10">The sequence shown here is derived from an EMBL/GenBank/DDBJ whole genome shotgun (WGS) entry which is preliminary data.</text>
</comment>
<keyword evidence="5" id="KW-0010">Activator</keyword>
<dbReference type="EMBL" id="JAFIRN010000013">
    <property type="protein sequence ID" value="KAG5837444.1"/>
    <property type="molecule type" value="Genomic_DNA"/>
</dbReference>